<gene>
    <name evidence="10" type="primary">PR2</name>
    <name evidence="10" type="ORF">EVAR_100463_1</name>
</gene>
<evidence type="ECO:0000256" key="7">
    <source>
        <dbReference type="ARBA" id="ARBA00023137"/>
    </source>
</evidence>
<evidence type="ECO:0000256" key="4">
    <source>
        <dbReference type="ARBA" id="ARBA00022777"/>
    </source>
</evidence>
<dbReference type="FunFam" id="1.10.510.10:FF:001512">
    <property type="entry name" value="Receptor tyrosine-protein kinase erbB-2"/>
    <property type="match status" value="1"/>
</dbReference>
<comment type="subcellular location">
    <subcellularLocation>
        <location evidence="1">Endomembrane system</location>
    </subcellularLocation>
</comment>
<dbReference type="AlphaFoldDB" id="A0A4C2A6X5"/>
<dbReference type="PANTHER" id="PTHR24418">
    <property type="entry name" value="TYROSINE-PROTEIN KINASE"/>
    <property type="match status" value="1"/>
</dbReference>
<evidence type="ECO:0000256" key="8">
    <source>
        <dbReference type="ARBA" id="ARBA00051243"/>
    </source>
</evidence>
<dbReference type="GO" id="GO:0005524">
    <property type="term" value="F:ATP binding"/>
    <property type="evidence" value="ECO:0007669"/>
    <property type="project" value="UniProtKB-KW"/>
</dbReference>
<keyword evidence="4 10" id="KW-0418">Kinase</keyword>
<sequence>MHSIDHPNIIRLYGVVLRMDSLMLVTELAPYRSLLECLREVTLRSEFSVATLCYFAEQICDGMTYLESKRLIHRDLAIRNILVFSKDKVKISDFGLSRALGVDKDYYQTDYNVKLKLPVAWCAPECILYLKFTSASDVWAYGVCLWEMFTYGCQPWAGLSGRQILLSIDVPHLKRLGRPFYCPSSYYNLMLQCWEYESRLRPRFRDIGPTLRRMHSQKASKDAASSYKPSEDLEEVPLINPNSLSQATGSGVTVAQYLSPQEDTRSANLRGTGAIPKNYGAFGPGKNNKKKSAVKSTTVPMTSKSLLKREKDLGLILKVKMFFPNFCDLVCKTFHSLFRRRWLLTLWRRVSFLAVMHHPDYKELARESTRQPSWACRWTASFR</sequence>
<dbReference type="GO" id="GO:0012505">
    <property type="term" value="C:endomembrane system"/>
    <property type="evidence" value="ECO:0007669"/>
    <property type="project" value="UniProtKB-SubCell"/>
</dbReference>
<name>A0A4C2A6X5_EUMVA</name>
<dbReference type="SUPFAM" id="SSF56112">
    <property type="entry name" value="Protein kinase-like (PK-like)"/>
    <property type="match status" value="1"/>
</dbReference>
<evidence type="ECO:0000256" key="3">
    <source>
        <dbReference type="ARBA" id="ARBA00022741"/>
    </source>
</evidence>
<dbReference type="Proteomes" id="UP000299102">
    <property type="component" value="Unassembled WGS sequence"/>
</dbReference>
<dbReference type="GO" id="GO:0050793">
    <property type="term" value="P:regulation of developmental process"/>
    <property type="evidence" value="ECO:0007669"/>
    <property type="project" value="UniProtKB-ARBA"/>
</dbReference>
<dbReference type="EMBL" id="BGZK01002563">
    <property type="protein sequence ID" value="GBP94929.1"/>
    <property type="molecule type" value="Genomic_DNA"/>
</dbReference>
<reference evidence="10 11" key="1">
    <citation type="journal article" date="2019" name="Commun. Biol.">
        <title>The bagworm genome reveals a unique fibroin gene that provides high tensile strength.</title>
        <authorList>
            <person name="Kono N."/>
            <person name="Nakamura H."/>
            <person name="Ohtoshi R."/>
            <person name="Tomita M."/>
            <person name="Numata K."/>
            <person name="Arakawa K."/>
        </authorList>
    </citation>
    <scope>NUCLEOTIDE SEQUENCE [LARGE SCALE GENOMIC DNA]</scope>
</reference>
<dbReference type="InterPro" id="IPR011009">
    <property type="entry name" value="Kinase-like_dom_sf"/>
</dbReference>
<keyword evidence="6" id="KW-0472">Membrane</keyword>
<dbReference type="PROSITE" id="PS00109">
    <property type="entry name" value="PROTEIN_KINASE_TYR"/>
    <property type="match status" value="1"/>
</dbReference>
<dbReference type="InterPro" id="IPR050198">
    <property type="entry name" value="Non-receptor_tyrosine_kinases"/>
</dbReference>
<dbReference type="Pfam" id="PF07714">
    <property type="entry name" value="PK_Tyr_Ser-Thr"/>
    <property type="match status" value="1"/>
</dbReference>
<dbReference type="STRING" id="151549.A0A4C2A6X5"/>
<evidence type="ECO:0000313" key="10">
    <source>
        <dbReference type="EMBL" id="GBP94929.1"/>
    </source>
</evidence>
<comment type="caution">
    <text evidence="10">The sequence shown here is derived from an EMBL/GenBank/DDBJ whole genome shotgun (WGS) entry which is preliminary data.</text>
</comment>
<dbReference type="SMART" id="SM00219">
    <property type="entry name" value="TyrKc"/>
    <property type="match status" value="1"/>
</dbReference>
<dbReference type="GO" id="GO:0002009">
    <property type="term" value="P:morphogenesis of an epithelium"/>
    <property type="evidence" value="ECO:0007669"/>
    <property type="project" value="UniProtKB-ARBA"/>
</dbReference>
<dbReference type="GO" id="GO:0030182">
    <property type="term" value="P:neuron differentiation"/>
    <property type="evidence" value="ECO:0007669"/>
    <property type="project" value="UniProtKB-ARBA"/>
</dbReference>
<protein>
    <submittedName>
        <fullName evidence="10">Tyrosine-protein kinase PR2</fullName>
    </submittedName>
</protein>
<evidence type="ECO:0000256" key="6">
    <source>
        <dbReference type="ARBA" id="ARBA00023136"/>
    </source>
</evidence>
<dbReference type="PROSITE" id="PS50011">
    <property type="entry name" value="PROTEIN_KINASE_DOM"/>
    <property type="match status" value="1"/>
</dbReference>
<evidence type="ECO:0000256" key="5">
    <source>
        <dbReference type="ARBA" id="ARBA00022840"/>
    </source>
</evidence>
<accession>A0A4C2A6X5</accession>
<dbReference type="GO" id="GO:0051130">
    <property type="term" value="P:positive regulation of cellular component organization"/>
    <property type="evidence" value="ECO:0007669"/>
    <property type="project" value="UniProtKB-ARBA"/>
</dbReference>
<dbReference type="GO" id="GO:0048468">
    <property type="term" value="P:cell development"/>
    <property type="evidence" value="ECO:0007669"/>
    <property type="project" value="UniProtKB-ARBA"/>
</dbReference>
<keyword evidence="2" id="KW-0808">Transferase</keyword>
<dbReference type="GO" id="GO:0004714">
    <property type="term" value="F:transmembrane receptor protein tyrosine kinase activity"/>
    <property type="evidence" value="ECO:0007669"/>
    <property type="project" value="UniProtKB-EC"/>
</dbReference>
<dbReference type="PRINTS" id="PR00109">
    <property type="entry name" value="TYRKINASE"/>
</dbReference>
<feature type="domain" description="Protein kinase" evidence="9">
    <location>
        <begin position="1"/>
        <end position="211"/>
    </location>
</feature>
<evidence type="ECO:0000313" key="11">
    <source>
        <dbReference type="Proteomes" id="UP000299102"/>
    </source>
</evidence>
<evidence type="ECO:0000259" key="9">
    <source>
        <dbReference type="PROSITE" id="PS50011"/>
    </source>
</evidence>
<organism evidence="10 11">
    <name type="scientific">Eumeta variegata</name>
    <name type="common">Bagworm moth</name>
    <name type="synonym">Eumeta japonica</name>
    <dbReference type="NCBI Taxonomy" id="151549"/>
    <lineage>
        <taxon>Eukaryota</taxon>
        <taxon>Metazoa</taxon>
        <taxon>Ecdysozoa</taxon>
        <taxon>Arthropoda</taxon>
        <taxon>Hexapoda</taxon>
        <taxon>Insecta</taxon>
        <taxon>Pterygota</taxon>
        <taxon>Neoptera</taxon>
        <taxon>Endopterygota</taxon>
        <taxon>Lepidoptera</taxon>
        <taxon>Glossata</taxon>
        <taxon>Ditrysia</taxon>
        <taxon>Tineoidea</taxon>
        <taxon>Psychidae</taxon>
        <taxon>Oiketicinae</taxon>
        <taxon>Eumeta</taxon>
    </lineage>
</organism>
<keyword evidence="5" id="KW-0067">ATP-binding</keyword>
<comment type="catalytic activity">
    <reaction evidence="8">
        <text>L-tyrosyl-[protein] + ATP = O-phospho-L-tyrosyl-[protein] + ADP + H(+)</text>
        <dbReference type="Rhea" id="RHEA:10596"/>
        <dbReference type="Rhea" id="RHEA-COMP:10136"/>
        <dbReference type="Rhea" id="RHEA-COMP:20101"/>
        <dbReference type="ChEBI" id="CHEBI:15378"/>
        <dbReference type="ChEBI" id="CHEBI:30616"/>
        <dbReference type="ChEBI" id="CHEBI:46858"/>
        <dbReference type="ChEBI" id="CHEBI:61978"/>
        <dbReference type="ChEBI" id="CHEBI:456216"/>
        <dbReference type="EC" id="2.7.10.1"/>
    </reaction>
</comment>
<keyword evidence="3" id="KW-0547">Nucleotide-binding</keyword>
<proteinExistence type="predicted"/>
<evidence type="ECO:0000256" key="2">
    <source>
        <dbReference type="ARBA" id="ARBA00022679"/>
    </source>
</evidence>
<dbReference type="InterPro" id="IPR020635">
    <property type="entry name" value="Tyr_kinase_cat_dom"/>
</dbReference>
<dbReference type="Gene3D" id="3.30.200.20">
    <property type="entry name" value="Phosphorylase Kinase, domain 1"/>
    <property type="match status" value="1"/>
</dbReference>
<evidence type="ECO:0000256" key="1">
    <source>
        <dbReference type="ARBA" id="ARBA00004308"/>
    </source>
</evidence>
<dbReference type="Gene3D" id="1.10.510.10">
    <property type="entry name" value="Transferase(Phosphotransferase) domain 1"/>
    <property type="match status" value="1"/>
</dbReference>
<keyword evidence="11" id="KW-1185">Reference proteome</keyword>
<dbReference type="InterPro" id="IPR001245">
    <property type="entry name" value="Ser-Thr/Tyr_kinase_cat_dom"/>
</dbReference>
<dbReference type="InterPro" id="IPR000719">
    <property type="entry name" value="Prot_kinase_dom"/>
</dbReference>
<dbReference type="OrthoDB" id="4062651at2759"/>
<keyword evidence="7" id="KW-0829">Tyrosine-protein kinase</keyword>
<dbReference type="InterPro" id="IPR008266">
    <property type="entry name" value="Tyr_kinase_AS"/>
</dbReference>